<dbReference type="PANTHER" id="PTHR42924:SF3">
    <property type="entry name" value="POLYMERASE_HISTIDINOL PHOSPHATASE N-TERMINAL DOMAIN-CONTAINING PROTEIN"/>
    <property type="match status" value="1"/>
</dbReference>
<dbReference type="InterPro" id="IPR032165">
    <property type="entry name" value="DUF5001"/>
</dbReference>
<proteinExistence type="predicted"/>
<name>A0ABV7JR26_9SPHI</name>
<sequence length="396" mass="44169">MYLVKISLLLLTAATLTGGPFAYGQESSATISLAEFRKAPQRKLIQIPDINGYKVLKADFHMHTVFSDGFVWPSIRIQEAWQEGLDVMAITEHIEFTPNSGILNTDPDRLYESIANTVQSKNLILIKGAEITRKTPPGHFNALFVGELAGYERDQSNAMDAIAIKRAHDQKSFIFWDHPGWQDAAIPGSYEWTHFVDSLAKARVLGGIEVANAQSNGLYKKAIDWALDHDLAIMANSDLHNVSGYDFNFDLPYVHRPMTLVLAKEKSENSVREALEAGRTIAWASKYLIGKEEYLRQLFNACVSVSPSLHSTSYTNKSTGITTVTDYYEIANNSDLYFELKLKSGDGSGSVILHPRSAQTIAARNGIQLLEYEVISTFVRSDQHLKVDIHLKKGNK</sequence>
<keyword evidence="1" id="KW-0732">Signal</keyword>
<dbReference type="SMART" id="SM00481">
    <property type="entry name" value="POLIIIAc"/>
    <property type="match status" value="1"/>
</dbReference>
<dbReference type="Proteomes" id="UP001595526">
    <property type="component" value="Unassembled WGS sequence"/>
</dbReference>
<dbReference type="RefSeq" id="WP_379025452.1">
    <property type="nucleotide sequence ID" value="NZ_JBHRTA010000058.1"/>
</dbReference>
<feature type="signal peptide" evidence="1">
    <location>
        <begin position="1"/>
        <end position="22"/>
    </location>
</feature>
<dbReference type="InterPro" id="IPR016195">
    <property type="entry name" value="Pol/histidinol_Pase-like"/>
</dbReference>
<evidence type="ECO:0000313" key="3">
    <source>
        <dbReference type="EMBL" id="MFC3199637.1"/>
    </source>
</evidence>
<dbReference type="SUPFAM" id="SSF89550">
    <property type="entry name" value="PHP domain-like"/>
    <property type="match status" value="1"/>
</dbReference>
<feature type="domain" description="Polymerase/histidinol phosphatase N-terminal" evidence="2">
    <location>
        <begin position="58"/>
        <end position="135"/>
    </location>
</feature>
<dbReference type="InterPro" id="IPR003141">
    <property type="entry name" value="Pol/His_phosphatase_N"/>
</dbReference>
<feature type="chain" id="PRO_5047499556" evidence="1">
    <location>
        <begin position="23"/>
        <end position="396"/>
    </location>
</feature>
<reference evidence="4" key="1">
    <citation type="journal article" date="2019" name="Int. J. Syst. Evol. Microbiol.">
        <title>The Global Catalogue of Microorganisms (GCM) 10K type strain sequencing project: providing services to taxonomists for standard genome sequencing and annotation.</title>
        <authorList>
            <consortium name="The Broad Institute Genomics Platform"/>
            <consortium name="The Broad Institute Genome Sequencing Center for Infectious Disease"/>
            <person name="Wu L."/>
            <person name="Ma J."/>
        </authorList>
    </citation>
    <scope>NUCLEOTIDE SEQUENCE [LARGE SCALE GENOMIC DNA]</scope>
    <source>
        <strain evidence="4">KCTC 52416</strain>
    </source>
</reference>
<organism evidence="3 4">
    <name type="scientific">Parapedobacter deserti</name>
    <dbReference type="NCBI Taxonomy" id="1912957"/>
    <lineage>
        <taxon>Bacteria</taxon>
        <taxon>Pseudomonadati</taxon>
        <taxon>Bacteroidota</taxon>
        <taxon>Sphingobacteriia</taxon>
        <taxon>Sphingobacteriales</taxon>
        <taxon>Sphingobacteriaceae</taxon>
        <taxon>Parapedobacter</taxon>
    </lineage>
</organism>
<accession>A0ABV7JR26</accession>
<protein>
    <submittedName>
        <fullName evidence="3">Sb-PDE family phosphodiesterase</fullName>
    </submittedName>
</protein>
<dbReference type="InterPro" id="IPR052018">
    <property type="entry name" value="PHP_domain"/>
</dbReference>
<comment type="caution">
    <text evidence="3">The sequence shown here is derived from an EMBL/GenBank/DDBJ whole genome shotgun (WGS) entry which is preliminary data.</text>
</comment>
<evidence type="ECO:0000256" key="1">
    <source>
        <dbReference type="SAM" id="SignalP"/>
    </source>
</evidence>
<evidence type="ECO:0000313" key="4">
    <source>
        <dbReference type="Proteomes" id="UP001595526"/>
    </source>
</evidence>
<dbReference type="Pfam" id="PF16392">
    <property type="entry name" value="DUF5001"/>
    <property type="match status" value="1"/>
</dbReference>
<dbReference type="Gene3D" id="3.20.20.140">
    <property type="entry name" value="Metal-dependent hydrolases"/>
    <property type="match status" value="1"/>
</dbReference>
<dbReference type="EMBL" id="JBHRTA010000058">
    <property type="protein sequence ID" value="MFC3199637.1"/>
    <property type="molecule type" value="Genomic_DNA"/>
</dbReference>
<dbReference type="PANTHER" id="PTHR42924">
    <property type="entry name" value="EXONUCLEASE"/>
    <property type="match status" value="1"/>
</dbReference>
<keyword evidence="4" id="KW-1185">Reference proteome</keyword>
<gene>
    <name evidence="3" type="ORF">ACFOET_18615</name>
</gene>
<evidence type="ECO:0000259" key="2">
    <source>
        <dbReference type="SMART" id="SM00481"/>
    </source>
</evidence>